<accession>R7WEY5</accession>
<evidence type="ECO:0000313" key="2">
    <source>
        <dbReference type="EnsemblPlants" id="EMT18414"/>
    </source>
</evidence>
<evidence type="ECO:0000259" key="1">
    <source>
        <dbReference type="Pfam" id="PF23209"/>
    </source>
</evidence>
<dbReference type="InterPro" id="IPR056511">
    <property type="entry name" value="IDM1_C"/>
</dbReference>
<dbReference type="PANTHER" id="PTHR46309:SF24">
    <property type="entry name" value="OS07G0693650 PROTEIN"/>
    <property type="match status" value="1"/>
</dbReference>
<dbReference type="Gene3D" id="3.40.630.30">
    <property type="match status" value="1"/>
</dbReference>
<name>R7WEY5_AEGTA</name>
<dbReference type="GO" id="GO:0005634">
    <property type="term" value="C:nucleus"/>
    <property type="evidence" value="ECO:0007669"/>
    <property type="project" value="TreeGrafter"/>
</dbReference>
<dbReference type="InterPro" id="IPR042163">
    <property type="entry name" value="PHF12"/>
</dbReference>
<dbReference type="AlphaFoldDB" id="R7WEY5"/>
<proteinExistence type="predicted"/>
<dbReference type="GO" id="GO:0006357">
    <property type="term" value="P:regulation of transcription by RNA polymerase II"/>
    <property type="evidence" value="ECO:0007669"/>
    <property type="project" value="TreeGrafter"/>
</dbReference>
<reference evidence="2" key="1">
    <citation type="submission" date="2015-06" db="UniProtKB">
        <authorList>
            <consortium name="EnsemblPlants"/>
        </authorList>
    </citation>
    <scope>IDENTIFICATION</scope>
</reference>
<dbReference type="SUPFAM" id="SSF55729">
    <property type="entry name" value="Acyl-CoA N-acyltransferases (Nat)"/>
    <property type="match status" value="1"/>
</dbReference>
<dbReference type="PANTHER" id="PTHR46309">
    <property type="entry name" value="PHD FINGER PROTEIN 12"/>
    <property type="match status" value="1"/>
</dbReference>
<dbReference type="EnsemblPlants" id="EMT18414">
    <property type="protein sequence ID" value="EMT18414"/>
    <property type="gene ID" value="F775_33252"/>
</dbReference>
<feature type="domain" description="Increased DNA methylation 1 C-terminal" evidence="1">
    <location>
        <begin position="163"/>
        <end position="301"/>
    </location>
</feature>
<dbReference type="InterPro" id="IPR016181">
    <property type="entry name" value="Acyl_CoA_acyltransferase"/>
</dbReference>
<sequence>MASRTVSESSSQQVAAVSDSTPAIFLLFFREILFSQGKKSLKRESPRLTCPTRAWCFLRAIYLLVTDGNTRDPPEKLEFDHAGCVRGRGDQLECCPEGPWLCGHDCSNIFQRLQGLVGRSMPTSVEGVTFTVLRSTKLPEEEAMAAEEHGKLCSAFDVLHECFITLIEPQTRTDLSHDIVFNRESELRRLNFRGFYVVGLEKGGELITVGTLRVYGKKVAELPLVGTRFVHRRQGMCRLLFNQLEKLLGELGVERLVLPAVPELLPTWTGSFGFQPMSHSDKMEIAEHTVMCFQGTTMCQKFIADAAAP</sequence>
<dbReference type="Pfam" id="PF23209">
    <property type="entry name" value="IDM1_C"/>
    <property type="match status" value="1"/>
</dbReference>
<protein>
    <recommendedName>
        <fullName evidence="1">Increased DNA methylation 1 C-terminal domain-containing protein</fullName>
    </recommendedName>
</protein>
<organism evidence="2">
    <name type="scientific">Aegilops tauschii</name>
    <name type="common">Tausch's goatgrass</name>
    <name type="synonym">Aegilops squarrosa</name>
    <dbReference type="NCBI Taxonomy" id="37682"/>
    <lineage>
        <taxon>Eukaryota</taxon>
        <taxon>Viridiplantae</taxon>
        <taxon>Streptophyta</taxon>
        <taxon>Embryophyta</taxon>
        <taxon>Tracheophyta</taxon>
        <taxon>Spermatophyta</taxon>
        <taxon>Magnoliopsida</taxon>
        <taxon>Liliopsida</taxon>
        <taxon>Poales</taxon>
        <taxon>Poaceae</taxon>
        <taxon>BOP clade</taxon>
        <taxon>Pooideae</taxon>
        <taxon>Triticodae</taxon>
        <taxon>Triticeae</taxon>
        <taxon>Triticinae</taxon>
        <taxon>Aegilops</taxon>
    </lineage>
</organism>
<dbReference type="GO" id="GO:0003714">
    <property type="term" value="F:transcription corepressor activity"/>
    <property type="evidence" value="ECO:0007669"/>
    <property type="project" value="InterPro"/>
</dbReference>